<dbReference type="Proteomes" id="UP000197032">
    <property type="component" value="Unassembled WGS sequence"/>
</dbReference>
<dbReference type="FunFam" id="3.40.50.720:FF:000009">
    <property type="entry name" value="Fatty oxidation complex, alpha subunit"/>
    <property type="match status" value="1"/>
</dbReference>
<keyword evidence="3" id="KW-0560">Oxidoreductase</keyword>
<feature type="binding site" evidence="6">
    <location>
        <position position="94"/>
    </location>
    <ligand>
        <name>NAD(+)</name>
        <dbReference type="ChEBI" id="CHEBI:57540"/>
    </ligand>
</feature>
<dbReference type="GO" id="GO:0016616">
    <property type="term" value="F:oxidoreductase activity, acting on the CH-OH group of donors, NAD or NADP as acceptor"/>
    <property type="evidence" value="ECO:0007669"/>
    <property type="project" value="InterPro"/>
</dbReference>
<proteinExistence type="inferred from homology"/>
<dbReference type="SUPFAM" id="SSF48179">
    <property type="entry name" value="6-phosphogluconate dehydrogenase C-terminal domain-like"/>
    <property type="match status" value="1"/>
</dbReference>
<dbReference type="InterPro" id="IPR013328">
    <property type="entry name" value="6PGD_dom2"/>
</dbReference>
<dbReference type="SUPFAM" id="SSF51735">
    <property type="entry name" value="NAD(P)-binding Rossmann-fold domains"/>
    <property type="match status" value="1"/>
</dbReference>
<sequence length="289" mass="31622">MEINRVMIVGAGTMGTGIAQVVAEAGYQVLLSDISEEVLSKSLERIEAFLERKVEKGKISRSDKEKILGRIHTSTGLDRTSCGEMELIIEAVPEDLKLKQNIFQQLDDYTSASTILASNTSSLSITAIASVTQRPSRVLGLHFMNPVPLMQGVEVIGGRLTSEETLSIGKKFVESLGKTPVVAVDYPGFIVSRILDVMLNEAVHCVMDGNSPEEIDKAMKVCTNFPMGPLELIDLAGADILLNVMEAMQREMGEKYRPAPLLRQMVRAGQLGKKTGQGFYRYDQGGKKQ</sequence>
<feature type="domain" description="3-hydroxyacyl-CoA dehydrogenase C-terminal" evidence="7">
    <location>
        <begin position="188"/>
        <end position="282"/>
    </location>
</feature>
<feature type="binding site" evidence="6">
    <location>
        <begin position="10"/>
        <end position="15"/>
    </location>
    <ligand>
        <name>NAD(+)</name>
        <dbReference type="ChEBI" id="CHEBI:57540"/>
    </ligand>
</feature>
<evidence type="ECO:0000256" key="5">
    <source>
        <dbReference type="PIRSR" id="PIRSR000105-1"/>
    </source>
</evidence>
<keyword evidence="6" id="KW-0520">NAD</keyword>
<dbReference type="InterPro" id="IPR008927">
    <property type="entry name" value="6-PGluconate_DH-like_C_sf"/>
</dbReference>
<accession>A0A1Z5HSW3</accession>
<evidence type="ECO:0000256" key="1">
    <source>
        <dbReference type="ARBA" id="ARBA00005086"/>
    </source>
</evidence>
<dbReference type="PIRSF" id="PIRSF000105">
    <property type="entry name" value="HCDH"/>
    <property type="match status" value="1"/>
</dbReference>
<dbReference type="RefSeq" id="WP_088553931.1">
    <property type="nucleotide sequence ID" value="NZ_BDGJ01000087.1"/>
</dbReference>
<feature type="site" description="Important for catalytic activity" evidence="5">
    <location>
        <position position="142"/>
    </location>
</feature>
<evidence type="ECO:0000256" key="4">
    <source>
        <dbReference type="ARBA" id="ARBA00067747"/>
    </source>
</evidence>
<dbReference type="InterPro" id="IPR022694">
    <property type="entry name" value="3-OHacyl-CoA_DH"/>
</dbReference>
<dbReference type="AlphaFoldDB" id="A0A1Z5HSW3"/>
<dbReference type="PANTHER" id="PTHR48075:SF5">
    <property type="entry name" value="3-HYDROXYBUTYRYL-COA DEHYDROGENASE"/>
    <property type="match status" value="1"/>
</dbReference>
<evidence type="ECO:0000313" key="10">
    <source>
        <dbReference type="Proteomes" id="UP000197032"/>
    </source>
</evidence>
<feature type="domain" description="3-hydroxyacyl-CoA dehydrogenase NAD binding" evidence="8">
    <location>
        <begin position="6"/>
        <end position="185"/>
    </location>
</feature>
<dbReference type="Gene3D" id="3.40.50.720">
    <property type="entry name" value="NAD(P)-binding Rossmann-like Domain"/>
    <property type="match status" value="1"/>
</dbReference>
<dbReference type="Pfam" id="PF02737">
    <property type="entry name" value="3HCDH_N"/>
    <property type="match status" value="1"/>
</dbReference>
<dbReference type="PANTHER" id="PTHR48075">
    <property type="entry name" value="3-HYDROXYACYL-COA DEHYDROGENASE FAMILY PROTEIN"/>
    <property type="match status" value="1"/>
</dbReference>
<dbReference type="OrthoDB" id="9815331at2"/>
<dbReference type="GO" id="GO:0006631">
    <property type="term" value="P:fatty acid metabolic process"/>
    <property type="evidence" value="ECO:0007669"/>
    <property type="project" value="InterPro"/>
</dbReference>
<comment type="caution">
    <text evidence="9">The sequence shown here is derived from an EMBL/GenBank/DDBJ whole genome shotgun (WGS) entry which is preliminary data.</text>
</comment>
<evidence type="ECO:0000256" key="6">
    <source>
        <dbReference type="PIRSR" id="PIRSR000105-2"/>
    </source>
</evidence>
<evidence type="ECO:0000256" key="3">
    <source>
        <dbReference type="ARBA" id="ARBA00023002"/>
    </source>
</evidence>
<feature type="binding site" evidence="6">
    <location>
        <position position="33"/>
    </location>
    <ligand>
        <name>NAD(+)</name>
        <dbReference type="ChEBI" id="CHEBI:57540"/>
    </ligand>
</feature>
<dbReference type="EMBL" id="BDGJ01000087">
    <property type="protein sequence ID" value="GAW92626.1"/>
    <property type="molecule type" value="Genomic_DNA"/>
</dbReference>
<evidence type="ECO:0000259" key="7">
    <source>
        <dbReference type="Pfam" id="PF00725"/>
    </source>
</evidence>
<feature type="binding site" evidence="6">
    <location>
        <position position="99"/>
    </location>
    <ligand>
        <name>NAD(+)</name>
        <dbReference type="ChEBI" id="CHEBI:57540"/>
    </ligand>
</feature>
<name>A0A1Z5HSW3_9FIRM</name>
<keyword evidence="10" id="KW-1185">Reference proteome</keyword>
<evidence type="ECO:0000313" key="9">
    <source>
        <dbReference type="EMBL" id="GAW92626.1"/>
    </source>
</evidence>
<dbReference type="InterPro" id="IPR036291">
    <property type="entry name" value="NAD(P)-bd_dom_sf"/>
</dbReference>
<feature type="binding site" evidence="6">
    <location>
        <position position="121"/>
    </location>
    <ligand>
        <name>NAD(+)</name>
        <dbReference type="ChEBI" id="CHEBI:57540"/>
    </ligand>
</feature>
<dbReference type="InterPro" id="IPR006176">
    <property type="entry name" value="3-OHacyl-CoA_DH_NAD-bd"/>
</dbReference>
<reference evidence="10" key="1">
    <citation type="journal article" date="2017" name="Appl. Environ. Microbiol.">
        <title>Genomic analysis of Calderihabitans maritimus KKC1, a thermophilic hydrogenogenic carboxydotrophic bacterium isolated from marine sediment.</title>
        <authorList>
            <person name="Omae K."/>
            <person name="Yoneda Y."/>
            <person name="Fukuyama Y."/>
            <person name="Yoshida T."/>
            <person name="Sako Y."/>
        </authorList>
    </citation>
    <scope>NUCLEOTIDE SEQUENCE [LARGE SCALE GENOMIC DNA]</scope>
    <source>
        <strain evidence="10">KKC1</strain>
    </source>
</reference>
<dbReference type="Gene3D" id="1.10.1040.10">
    <property type="entry name" value="N-(1-d-carboxylethyl)-l-norvaline Dehydrogenase, domain 2"/>
    <property type="match status" value="1"/>
</dbReference>
<feature type="binding site" evidence="6">
    <location>
        <position position="274"/>
    </location>
    <ligand>
        <name>NAD(+)</name>
        <dbReference type="ChEBI" id="CHEBI:57540"/>
    </ligand>
</feature>
<gene>
    <name evidence="9" type="ORF">KKC1_17770</name>
</gene>
<protein>
    <recommendedName>
        <fullName evidence="4">3-hydroxybutyryl-CoA dehydrogenase</fullName>
    </recommendedName>
</protein>
<evidence type="ECO:0000259" key="8">
    <source>
        <dbReference type="Pfam" id="PF02737"/>
    </source>
</evidence>
<feature type="binding site" evidence="6">
    <location>
        <position position="145"/>
    </location>
    <ligand>
        <name>NAD(+)</name>
        <dbReference type="ChEBI" id="CHEBI:57540"/>
    </ligand>
</feature>
<dbReference type="InterPro" id="IPR006108">
    <property type="entry name" value="3HC_DH_C"/>
</dbReference>
<comment type="pathway">
    <text evidence="1">Lipid metabolism; butanoate metabolism.</text>
</comment>
<evidence type="ECO:0000256" key="2">
    <source>
        <dbReference type="ARBA" id="ARBA00009463"/>
    </source>
</evidence>
<organism evidence="9 10">
    <name type="scientific">Calderihabitans maritimus</name>
    <dbReference type="NCBI Taxonomy" id="1246530"/>
    <lineage>
        <taxon>Bacteria</taxon>
        <taxon>Bacillati</taxon>
        <taxon>Bacillota</taxon>
        <taxon>Clostridia</taxon>
        <taxon>Neomoorellales</taxon>
        <taxon>Calderihabitantaceae</taxon>
        <taxon>Calderihabitans</taxon>
    </lineage>
</organism>
<dbReference type="GO" id="GO:0070403">
    <property type="term" value="F:NAD+ binding"/>
    <property type="evidence" value="ECO:0007669"/>
    <property type="project" value="InterPro"/>
</dbReference>
<comment type="similarity">
    <text evidence="2">Belongs to the 3-hydroxyacyl-CoA dehydrogenase family.</text>
</comment>
<dbReference type="Pfam" id="PF00725">
    <property type="entry name" value="3HCDH"/>
    <property type="match status" value="1"/>
</dbReference>